<comment type="caution">
    <text evidence="2">The sequence shown here is derived from an EMBL/GenBank/DDBJ whole genome shotgun (WGS) entry which is preliminary data.</text>
</comment>
<dbReference type="Proteomes" id="UP000260644">
    <property type="component" value="Unassembled WGS sequence"/>
</dbReference>
<gene>
    <name evidence="2" type="ORF">DVR12_00090</name>
</gene>
<keyword evidence="1" id="KW-0812">Transmembrane</keyword>
<sequence length="196" mass="22699">MELLNESKQNLDGFTVQISIATGETIYKDSGRFTQREAIKDILLEKEFARLHASTVTEVEAINPNAVPGVTKDLQYRVDYVLRNIVFEVPFLNRKEKLSFSFLIDSINLNPPDLVITFSRKGLETVTEQDDERRKQFRQIWIGISSSFFFAVPIPSIISHSPSASWAVWLTILDSIVAYLLAWFIYYFWIWIRKKG</sequence>
<evidence type="ECO:0000313" key="3">
    <source>
        <dbReference type="Proteomes" id="UP000260644"/>
    </source>
</evidence>
<reference evidence="2 3" key="1">
    <citation type="submission" date="2018-07" db="EMBL/GenBank/DDBJ databases">
        <title>Chitinophaga K2CV101002-2 sp. nov., isolated from a monsoon evergreen broad-leaved forest soil.</title>
        <authorList>
            <person name="Lv Y."/>
        </authorList>
    </citation>
    <scope>NUCLEOTIDE SEQUENCE [LARGE SCALE GENOMIC DNA]</scope>
    <source>
        <strain evidence="2 3">GDMCC 1.1288</strain>
    </source>
</reference>
<proteinExistence type="predicted"/>
<name>A0A3E1YFT4_9BACT</name>
<keyword evidence="1" id="KW-0472">Membrane</keyword>
<evidence type="ECO:0000313" key="2">
    <source>
        <dbReference type="EMBL" id="RFS26226.1"/>
    </source>
</evidence>
<dbReference type="OrthoDB" id="1424120at2"/>
<accession>A0A3E1YFT4</accession>
<feature type="transmembrane region" description="Helical" evidence="1">
    <location>
        <begin position="140"/>
        <end position="160"/>
    </location>
</feature>
<protein>
    <submittedName>
        <fullName evidence="2">Uncharacterized protein</fullName>
    </submittedName>
</protein>
<dbReference type="AlphaFoldDB" id="A0A3E1YFT4"/>
<evidence type="ECO:0000256" key="1">
    <source>
        <dbReference type="SAM" id="Phobius"/>
    </source>
</evidence>
<feature type="transmembrane region" description="Helical" evidence="1">
    <location>
        <begin position="166"/>
        <end position="189"/>
    </location>
</feature>
<keyword evidence="1" id="KW-1133">Transmembrane helix</keyword>
<keyword evidence="3" id="KW-1185">Reference proteome</keyword>
<dbReference type="RefSeq" id="WP_116973420.1">
    <property type="nucleotide sequence ID" value="NZ_QPMM01000001.1"/>
</dbReference>
<organism evidence="2 3">
    <name type="scientific">Chitinophaga silvatica</name>
    <dbReference type="NCBI Taxonomy" id="2282649"/>
    <lineage>
        <taxon>Bacteria</taxon>
        <taxon>Pseudomonadati</taxon>
        <taxon>Bacteroidota</taxon>
        <taxon>Chitinophagia</taxon>
        <taxon>Chitinophagales</taxon>
        <taxon>Chitinophagaceae</taxon>
        <taxon>Chitinophaga</taxon>
    </lineage>
</organism>
<dbReference type="EMBL" id="QPMM01000001">
    <property type="protein sequence ID" value="RFS26226.1"/>
    <property type="molecule type" value="Genomic_DNA"/>
</dbReference>